<evidence type="ECO:0000256" key="1">
    <source>
        <dbReference type="ARBA" id="ARBA00005196"/>
    </source>
</evidence>
<dbReference type="AlphaFoldDB" id="A0A6J6V5B5"/>
<dbReference type="UniPathway" id="UPA00034">
    <property type="reaction ID" value="UER00025"/>
</dbReference>
<dbReference type="NCBIfam" id="TIGR00652">
    <property type="entry name" value="DapF"/>
    <property type="match status" value="1"/>
</dbReference>
<keyword evidence="4" id="KW-0028">Amino-acid biosynthesis</keyword>
<name>A0A6J6V5B5_9ZZZZ</name>
<organism evidence="8">
    <name type="scientific">freshwater metagenome</name>
    <dbReference type="NCBI Taxonomy" id="449393"/>
    <lineage>
        <taxon>unclassified sequences</taxon>
        <taxon>metagenomes</taxon>
        <taxon>ecological metagenomes</taxon>
    </lineage>
</organism>
<dbReference type="InterPro" id="IPR001653">
    <property type="entry name" value="DAP_epimerase_DapF"/>
</dbReference>
<keyword evidence="5" id="KW-0457">Lysine biosynthesis</keyword>
<dbReference type="HAMAP" id="MF_00197">
    <property type="entry name" value="DAP_epimerase"/>
    <property type="match status" value="1"/>
</dbReference>
<dbReference type="PANTHER" id="PTHR31689:SF0">
    <property type="entry name" value="DIAMINOPIMELATE EPIMERASE"/>
    <property type="match status" value="1"/>
</dbReference>
<gene>
    <name evidence="8" type="ORF">UFOPK2918_00067</name>
</gene>
<evidence type="ECO:0000256" key="2">
    <source>
        <dbReference type="ARBA" id="ARBA00010219"/>
    </source>
</evidence>
<dbReference type="InterPro" id="IPR018510">
    <property type="entry name" value="DAP_epimerase_AS"/>
</dbReference>
<keyword evidence="6" id="KW-0413">Isomerase</keyword>
<sequence length="265" mass="28669">MIATYGHGTENDFVLVFDPNDERSITTAQAAAICNRTTGIGADGLIRIIKRDDKWFMDYRNADGSLAEMCGNGIRVMARYLVERGHVPEGIFGINTRDGIKHLRAPLVGDISVNMGKVVDESEAITASVNGKIWNGYNINVGNPHAVVFVENLEEVGPLNEAPIVRPKDSYPEGVNVEFVQITGDHQASMRVFERGSGETRSCGTGTCAVALAASLHSKDRLPAHWVIYPPGGRLEVSIDAHSNATLIGPAVLVRDVDISEYLLA</sequence>
<dbReference type="Pfam" id="PF01678">
    <property type="entry name" value="DAP_epimerase"/>
    <property type="match status" value="2"/>
</dbReference>
<comment type="similarity">
    <text evidence="2">Belongs to the diaminopimelate epimerase family.</text>
</comment>
<dbReference type="GO" id="GO:0008837">
    <property type="term" value="F:diaminopimelate epimerase activity"/>
    <property type="evidence" value="ECO:0007669"/>
    <property type="project" value="UniProtKB-EC"/>
</dbReference>
<dbReference type="GO" id="GO:0009089">
    <property type="term" value="P:lysine biosynthetic process via diaminopimelate"/>
    <property type="evidence" value="ECO:0007669"/>
    <property type="project" value="UniProtKB-UniPathway"/>
</dbReference>
<evidence type="ECO:0000256" key="6">
    <source>
        <dbReference type="ARBA" id="ARBA00023235"/>
    </source>
</evidence>
<dbReference type="PROSITE" id="PS01326">
    <property type="entry name" value="DAP_EPIMERASE"/>
    <property type="match status" value="1"/>
</dbReference>
<proteinExistence type="inferred from homology"/>
<dbReference type="Gene3D" id="3.10.310.10">
    <property type="entry name" value="Diaminopimelate Epimerase, Chain A, domain 1"/>
    <property type="match status" value="2"/>
</dbReference>
<evidence type="ECO:0000256" key="3">
    <source>
        <dbReference type="ARBA" id="ARBA00013080"/>
    </source>
</evidence>
<dbReference type="SUPFAM" id="SSF54506">
    <property type="entry name" value="Diaminopimelate epimerase-like"/>
    <property type="match status" value="2"/>
</dbReference>
<comment type="pathway">
    <text evidence="1">Amino-acid biosynthesis; L-lysine biosynthesis via DAP pathway; DL-2,6-diaminopimelate from LL-2,6-diaminopimelate: step 1/1.</text>
</comment>
<evidence type="ECO:0000256" key="5">
    <source>
        <dbReference type="ARBA" id="ARBA00023154"/>
    </source>
</evidence>
<dbReference type="EMBL" id="CAEZZT010000002">
    <property type="protein sequence ID" value="CAB4767380.1"/>
    <property type="molecule type" value="Genomic_DNA"/>
</dbReference>
<accession>A0A6J6V5B5</accession>
<evidence type="ECO:0000313" key="8">
    <source>
        <dbReference type="EMBL" id="CAB4767380.1"/>
    </source>
</evidence>
<reference evidence="8" key="1">
    <citation type="submission" date="2020-05" db="EMBL/GenBank/DDBJ databases">
        <authorList>
            <person name="Chiriac C."/>
            <person name="Salcher M."/>
            <person name="Ghai R."/>
            <person name="Kavagutti S V."/>
        </authorList>
    </citation>
    <scope>NUCLEOTIDE SEQUENCE</scope>
</reference>
<protein>
    <recommendedName>
        <fullName evidence="3">diaminopimelate epimerase</fullName>
        <ecNumber evidence="3">5.1.1.7</ecNumber>
    </recommendedName>
</protein>
<comment type="catalytic activity">
    <reaction evidence="7">
        <text>(2S,6S)-2,6-diaminopimelate = meso-2,6-diaminopimelate</text>
        <dbReference type="Rhea" id="RHEA:15393"/>
        <dbReference type="ChEBI" id="CHEBI:57609"/>
        <dbReference type="ChEBI" id="CHEBI:57791"/>
        <dbReference type="EC" id="5.1.1.7"/>
    </reaction>
</comment>
<dbReference type="GO" id="GO:0005829">
    <property type="term" value="C:cytosol"/>
    <property type="evidence" value="ECO:0007669"/>
    <property type="project" value="TreeGrafter"/>
</dbReference>
<evidence type="ECO:0000256" key="4">
    <source>
        <dbReference type="ARBA" id="ARBA00022605"/>
    </source>
</evidence>
<evidence type="ECO:0000256" key="7">
    <source>
        <dbReference type="ARBA" id="ARBA00051712"/>
    </source>
</evidence>
<dbReference type="PANTHER" id="PTHR31689">
    <property type="entry name" value="DIAMINOPIMELATE EPIMERASE, CHLOROPLASTIC"/>
    <property type="match status" value="1"/>
</dbReference>
<dbReference type="EC" id="5.1.1.7" evidence="3"/>